<feature type="domain" description="Calcineurin-like phosphoesterase" evidence="1">
    <location>
        <begin position="10"/>
        <end position="204"/>
    </location>
</feature>
<dbReference type="GO" id="GO:0005737">
    <property type="term" value="C:cytoplasm"/>
    <property type="evidence" value="ECO:0007669"/>
    <property type="project" value="TreeGrafter"/>
</dbReference>
<sequence length="241" mass="26885">MAAIAPDRLLLVLGDIHGSLDLMGQAIRRVEEYVEAVPERATQNPQLIFVGDYIDRGEQSKQVLDWIYDLAMQMPDAVTCLMGNHERMMLDFIDDPVGRGARWLRNGGLQALASYNIGRVRENSDAEELVEASLALEAALPEGMLHWLRNLPLQYQSGNVFVVHAAMDPHLAPQDQTRQTMLWGHNEFMSTPRTDGIWVVHGHTIVKEPQLHPQRISIDTGAYHTGRLTAAAIGPGTCEFI</sequence>
<proteinExistence type="predicted"/>
<dbReference type="SUPFAM" id="SSF56300">
    <property type="entry name" value="Metallo-dependent phosphatases"/>
    <property type="match status" value="1"/>
</dbReference>
<evidence type="ECO:0000259" key="1">
    <source>
        <dbReference type="Pfam" id="PF00149"/>
    </source>
</evidence>
<gene>
    <name evidence="2" type="ORF">JQV55_08180</name>
</gene>
<name>A0AAE3B6H2_9RHOB</name>
<evidence type="ECO:0000313" key="3">
    <source>
        <dbReference type="Proteomes" id="UP000732193"/>
    </source>
</evidence>
<dbReference type="CDD" id="cd00144">
    <property type="entry name" value="MPP_PPP_family"/>
    <property type="match status" value="1"/>
</dbReference>
<dbReference type="InterPro" id="IPR004843">
    <property type="entry name" value="Calcineurin-like_PHP"/>
</dbReference>
<dbReference type="Gene3D" id="3.60.21.10">
    <property type="match status" value="1"/>
</dbReference>
<dbReference type="AlphaFoldDB" id="A0AAE3B6H2"/>
<dbReference type="InterPro" id="IPR029052">
    <property type="entry name" value="Metallo-depent_PP-like"/>
</dbReference>
<evidence type="ECO:0000313" key="2">
    <source>
        <dbReference type="EMBL" id="MBM1713535.1"/>
    </source>
</evidence>
<keyword evidence="3" id="KW-1185">Reference proteome</keyword>
<dbReference type="GO" id="GO:0008803">
    <property type="term" value="F:bis(5'-nucleosyl)-tetraphosphatase (symmetrical) activity"/>
    <property type="evidence" value="ECO:0007669"/>
    <property type="project" value="TreeGrafter"/>
</dbReference>
<dbReference type="EMBL" id="JAFBRM010000002">
    <property type="protein sequence ID" value="MBM1713535.1"/>
    <property type="molecule type" value="Genomic_DNA"/>
</dbReference>
<dbReference type="Pfam" id="PF00149">
    <property type="entry name" value="Metallophos"/>
    <property type="match status" value="1"/>
</dbReference>
<dbReference type="InterPro" id="IPR050126">
    <property type="entry name" value="Ap4A_hydrolase"/>
</dbReference>
<dbReference type="PANTHER" id="PTHR42850">
    <property type="entry name" value="METALLOPHOSPHOESTERASE"/>
    <property type="match status" value="1"/>
</dbReference>
<accession>A0AAE3B6H2</accession>
<organism evidence="2 3">
    <name type="scientific">Sulfitobacter geojensis</name>
    <dbReference type="NCBI Taxonomy" id="1342299"/>
    <lineage>
        <taxon>Bacteria</taxon>
        <taxon>Pseudomonadati</taxon>
        <taxon>Pseudomonadota</taxon>
        <taxon>Alphaproteobacteria</taxon>
        <taxon>Rhodobacterales</taxon>
        <taxon>Roseobacteraceae</taxon>
        <taxon>Sulfitobacter</taxon>
    </lineage>
</organism>
<dbReference type="Proteomes" id="UP000732193">
    <property type="component" value="Unassembled WGS sequence"/>
</dbReference>
<comment type="caution">
    <text evidence="2">The sequence shown here is derived from an EMBL/GenBank/DDBJ whole genome shotgun (WGS) entry which is preliminary data.</text>
</comment>
<protein>
    <submittedName>
        <fullName evidence="2">Serine/threonine protein phosphatase</fullName>
    </submittedName>
</protein>
<reference evidence="2 3" key="1">
    <citation type="submission" date="2021-01" db="EMBL/GenBank/DDBJ databases">
        <title>Diatom-associated Roseobacters Show Island Model of Population Structure.</title>
        <authorList>
            <person name="Qu L."/>
            <person name="Feng X."/>
            <person name="Chen Y."/>
            <person name="Li L."/>
            <person name="Wang X."/>
            <person name="Hu Z."/>
            <person name="Wang H."/>
            <person name="Luo H."/>
        </authorList>
    </citation>
    <scope>NUCLEOTIDE SEQUENCE [LARGE SCALE GENOMIC DNA]</scope>
    <source>
        <strain evidence="2 3">TR60-84</strain>
    </source>
</reference>
<dbReference type="PANTHER" id="PTHR42850:SF4">
    <property type="entry name" value="ZINC-DEPENDENT ENDOPOLYPHOSPHATASE"/>
    <property type="match status" value="1"/>
</dbReference>
<dbReference type="GO" id="GO:0110154">
    <property type="term" value="P:RNA decapping"/>
    <property type="evidence" value="ECO:0007669"/>
    <property type="project" value="TreeGrafter"/>
</dbReference>
<dbReference type="GO" id="GO:0016791">
    <property type="term" value="F:phosphatase activity"/>
    <property type="evidence" value="ECO:0007669"/>
    <property type="project" value="TreeGrafter"/>
</dbReference>